<proteinExistence type="predicted"/>
<name>A0A926JW10_9FLAO</name>
<dbReference type="AlphaFoldDB" id="A0A926JW10"/>
<keyword evidence="2" id="KW-1185">Reference proteome</keyword>
<gene>
    <name evidence="1" type="ORF">IBL28_20495</name>
</gene>
<organism evidence="1 2">
    <name type="scientific">Sinomicrobium weinanense</name>
    <dbReference type="NCBI Taxonomy" id="2842200"/>
    <lineage>
        <taxon>Bacteria</taxon>
        <taxon>Pseudomonadati</taxon>
        <taxon>Bacteroidota</taxon>
        <taxon>Flavobacteriia</taxon>
        <taxon>Flavobacteriales</taxon>
        <taxon>Flavobacteriaceae</taxon>
        <taxon>Sinomicrobium</taxon>
    </lineage>
</organism>
<sequence>MKYKNIILIIVLTVFWSCNNSNKPKKENTVLKQRDKLDSIPDYKVFIEKNKCDKNKKDISVLFFEDGFNNDSIEVFKNGKKVFSGKITTDRVLGFAKDVELGKLSTISDLSIKINGSQEFHILNKYCNFTYINLNDNNKIIIAYNSRFIPYN</sequence>
<dbReference type="RefSeq" id="WP_187967480.1">
    <property type="nucleotide sequence ID" value="NZ_JACVDC010000108.1"/>
</dbReference>
<comment type="caution">
    <text evidence="1">The sequence shown here is derived from an EMBL/GenBank/DDBJ whole genome shotgun (WGS) entry which is preliminary data.</text>
</comment>
<evidence type="ECO:0000313" key="1">
    <source>
        <dbReference type="EMBL" id="MBC9798359.1"/>
    </source>
</evidence>
<reference evidence="1 2" key="1">
    <citation type="submission" date="2020-09" db="EMBL/GenBank/DDBJ databases">
        <title>Sinomicrobium weinanense sp. nov., a halophilic bacteria isolated from saline-alkali soil.</title>
        <authorList>
            <person name="Wu P."/>
            <person name="Ren H."/>
            <person name="Mei Y."/>
            <person name="Liang Y."/>
            <person name="Chen Z."/>
        </authorList>
    </citation>
    <scope>NUCLEOTIDE SEQUENCE [LARGE SCALE GENOMIC DNA]</scope>
    <source>
        <strain evidence="1 2">FJxs</strain>
    </source>
</reference>
<protein>
    <submittedName>
        <fullName evidence="1">Uncharacterized protein</fullName>
    </submittedName>
</protein>
<evidence type="ECO:0000313" key="2">
    <source>
        <dbReference type="Proteomes" id="UP000653730"/>
    </source>
</evidence>
<accession>A0A926JW10</accession>
<dbReference type="EMBL" id="JACVDC010000108">
    <property type="protein sequence ID" value="MBC9798359.1"/>
    <property type="molecule type" value="Genomic_DNA"/>
</dbReference>
<dbReference type="Proteomes" id="UP000653730">
    <property type="component" value="Unassembled WGS sequence"/>
</dbReference>